<comment type="caution">
    <text evidence="1">The sequence shown here is derived from an EMBL/GenBank/DDBJ whole genome shotgun (WGS) entry which is preliminary data.</text>
</comment>
<sequence>MKQVYLLVEGPTEVTFVDKVLTPHLSGLALTPIRVTTRAGGAQPKKGGSVTYASFKKQIQMLLRNPTASMVTTMLDYQGLHKEFPGREGRTENSARAKGEAVASAMQADISDARYTPFVIMHEFEALLFSVPEVIAEVLRRPELVQPLKAIRASKSDYVATPEEINDSAATSPSARIEALCLQKFGSKNVFQKTAHGPLIAEKIGLTTIRDHCPHFDNWLQKLEALAASS</sequence>
<protein>
    <recommendedName>
        <fullName evidence="3">DUF4276 family protein</fullName>
    </recommendedName>
</protein>
<keyword evidence="2" id="KW-1185">Reference proteome</keyword>
<proteinExistence type="predicted"/>
<accession>A0ABP9UTQ4</accession>
<dbReference type="Pfam" id="PF14103">
    <property type="entry name" value="DUF4276"/>
    <property type="match status" value="1"/>
</dbReference>
<dbReference type="InterPro" id="IPR025455">
    <property type="entry name" value="DUF4276"/>
</dbReference>
<organism evidence="1 2">
    <name type="scientific">Haloferula sargassicola</name>
    <dbReference type="NCBI Taxonomy" id="490096"/>
    <lineage>
        <taxon>Bacteria</taxon>
        <taxon>Pseudomonadati</taxon>
        <taxon>Verrucomicrobiota</taxon>
        <taxon>Verrucomicrobiia</taxon>
        <taxon>Verrucomicrobiales</taxon>
        <taxon>Verrucomicrobiaceae</taxon>
        <taxon>Haloferula</taxon>
    </lineage>
</organism>
<evidence type="ECO:0008006" key="3">
    <source>
        <dbReference type="Google" id="ProtNLM"/>
    </source>
</evidence>
<dbReference type="EMBL" id="BAABRI010000020">
    <property type="protein sequence ID" value="GAA5484097.1"/>
    <property type="molecule type" value="Genomic_DNA"/>
</dbReference>
<dbReference type="Proteomes" id="UP001476282">
    <property type="component" value="Unassembled WGS sequence"/>
</dbReference>
<evidence type="ECO:0000313" key="2">
    <source>
        <dbReference type="Proteomes" id="UP001476282"/>
    </source>
</evidence>
<gene>
    <name evidence="1" type="ORF">Hsar01_03336</name>
</gene>
<name>A0ABP9UTQ4_9BACT</name>
<dbReference type="RefSeq" id="WP_353568195.1">
    <property type="nucleotide sequence ID" value="NZ_BAABRI010000020.1"/>
</dbReference>
<evidence type="ECO:0000313" key="1">
    <source>
        <dbReference type="EMBL" id="GAA5484097.1"/>
    </source>
</evidence>
<reference evidence="1 2" key="1">
    <citation type="submission" date="2024-02" db="EMBL/GenBank/DDBJ databases">
        <title>Haloferula sargassicola NBRC 104335.</title>
        <authorList>
            <person name="Ichikawa N."/>
            <person name="Katano-Makiyama Y."/>
            <person name="Hidaka K."/>
        </authorList>
    </citation>
    <scope>NUCLEOTIDE SEQUENCE [LARGE SCALE GENOMIC DNA]</scope>
    <source>
        <strain evidence="1 2">NBRC 104335</strain>
    </source>
</reference>